<sequence>MTEPTQTHLTPMPGAEGFNHSVGTAPAYWWMDILWIVLADANDTGGRFSLMEELLPKGSGPGPHTHTWSDETYYMLDGEVTFLVGDEIIVARKGDYLTVPRDTRHAFRVDSETARFLNGYTPASLEAAVTELAMPAPERVLPLKGLAPMPQMTPEQLRRYGMAVVPGPNPLRPDSH</sequence>
<dbReference type="PANTHER" id="PTHR36440">
    <property type="entry name" value="PUTATIVE (AFU_ORTHOLOGUE AFUA_8G07350)-RELATED"/>
    <property type="match status" value="1"/>
</dbReference>
<proteinExistence type="predicted"/>
<feature type="domain" description="Cupin type-2" evidence="1">
    <location>
        <begin position="54"/>
        <end position="117"/>
    </location>
</feature>
<name>A0A1U7P125_9DEIO</name>
<dbReference type="PANTHER" id="PTHR36440:SF1">
    <property type="entry name" value="PUTATIVE (AFU_ORTHOLOGUE AFUA_8G07350)-RELATED"/>
    <property type="match status" value="1"/>
</dbReference>
<dbReference type="STRING" id="249408.BOO71_0004495"/>
<dbReference type="InterPro" id="IPR014710">
    <property type="entry name" value="RmlC-like_jellyroll"/>
</dbReference>
<dbReference type="InterPro" id="IPR013096">
    <property type="entry name" value="Cupin_2"/>
</dbReference>
<gene>
    <name evidence="2" type="ORF">BOO71_0004495</name>
</gene>
<dbReference type="Pfam" id="PF07883">
    <property type="entry name" value="Cupin_2"/>
    <property type="match status" value="1"/>
</dbReference>
<evidence type="ECO:0000259" key="1">
    <source>
        <dbReference type="Pfam" id="PF07883"/>
    </source>
</evidence>
<keyword evidence="3" id="KW-1185">Reference proteome</keyword>
<evidence type="ECO:0000313" key="2">
    <source>
        <dbReference type="EMBL" id="OLV18871.1"/>
    </source>
</evidence>
<dbReference type="InterPro" id="IPR053146">
    <property type="entry name" value="QDO-like"/>
</dbReference>
<accession>A0A1U7P125</accession>
<dbReference type="EMBL" id="MSTI01000052">
    <property type="protein sequence ID" value="OLV18871.1"/>
    <property type="molecule type" value="Genomic_DNA"/>
</dbReference>
<dbReference type="AlphaFoldDB" id="A0A1U7P125"/>
<reference evidence="2 3" key="1">
    <citation type="submission" date="2017-01" db="EMBL/GenBank/DDBJ databases">
        <title>Genome Analysis of Deinococcus marmoris KOPRI26562.</title>
        <authorList>
            <person name="Kim J.H."/>
            <person name="Oh H.-M."/>
        </authorList>
    </citation>
    <scope>NUCLEOTIDE SEQUENCE [LARGE SCALE GENOMIC DNA]</scope>
    <source>
        <strain evidence="2 3">KOPRI26562</strain>
    </source>
</reference>
<evidence type="ECO:0000313" key="3">
    <source>
        <dbReference type="Proteomes" id="UP000186607"/>
    </source>
</evidence>
<dbReference type="Proteomes" id="UP000186607">
    <property type="component" value="Unassembled WGS sequence"/>
</dbReference>
<comment type="caution">
    <text evidence="2">The sequence shown here is derived from an EMBL/GenBank/DDBJ whole genome shotgun (WGS) entry which is preliminary data.</text>
</comment>
<dbReference type="Gene3D" id="2.60.120.10">
    <property type="entry name" value="Jelly Rolls"/>
    <property type="match status" value="1"/>
</dbReference>
<dbReference type="InterPro" id="IPR011051">
    <property type="entry name" value="RmlC_Cupin_sf"/>
</dbReference>
<dbReference type="SUPFAM" id="SSF51182">
    <property type="entry name" value="RmlC-like cupins"/>
    <property type="match status" value="1"/>
</dbReference>
<protein>
    <submittedName>
        <fullName evidence="2">Conserved protein, contains double-stranded beta-helix domain</fullName>
    </submittedName>
</protein>
<dbReference type="RefSeq" id="WP_075831372.1">
    <property type="nucleotide sequence ID" value="NZ_MSTI01000052.1"/>
</dbReference>
<dbReference type="OrthoDB" id="67828at2"/>
<organism evidence="2 3">
    <name type="scientific">Deinococcus marmoris</name>
    <dbReference type="NCBI Taxonomy" id="249408"/>
    <lineage>
        <taxon>Bacteria</taxon>
        <taxon>Thermotogati</taxon>
        <taxon>Deinococcota</taxon>
        <taxon>Deinococci</taxon>
        <taxon>Deinococcales</taxon>
        <taxon>Deinococcaceae</taxon>
        <taxon>Deinococcus</taxon>
    </lineage>
</organism>